<keyword evidence="1" id="KW-0472">Membrane</keyword>
<sequence>MSEIQLQEKPLKLWNPNAAGCWALLVTPICSSYLLYKNAQKLNDLDATSKAKNWMIAGLAVWLLSVICSLAYPTNTAMVNGFFFLVFNLVIFFICTSASCKYEATLWRKLCALYPL</sequence>
<dbReference type="EMBL" id="RCHE01000013">
    <property type="protein sequence ID" value="RLL47225.1"/>
    <property type="molecule type" value="Genomic_DNA"/>
</dbReference>
<evidence type="ECO:0000313" key="3">
    <source>
        <dbReference type="Proteomes" id="UP000273105"/>
    </source>
</evidence>
<keyword evidence="3" id="KW-1185">Reference proteome</keyword>
<feature type="transmembrane region" description="Helical" evidence="1">
    <location>
        <begin position="56"/>
        <end position="72"/>
    </location>
</feature>
<gene>
    <name evidence="2" type="ORF">D9K79_07255</name>
</gene>
<organism evidence="2 3">
    <name type="scientific">Acinetobacter cumulans</name>
    <dbReference type="NCBI Taxonomy" id="2136182"/>
    <lineage>
        <taxon>Bacteria</taxon>
        <taxon>Pseudomonadati</taxon>
        <taxon>Pseudomonadota</taxon>
        <taxon>Gammaproteobacteria</taxon>
        <taxon>Moraxellales</taxon>
        <taxon>Moraxellaceae</taxon>
        <taxon>Acinetobacter</taxon>
    </lineage>
</organism>
<evidence type="ECO:0000256" key="1">
    <source>
        <dbReference type="SAM" id="Phobius"/>
    </source>
</evidence>
<accession>A0ABX9U6P2</accession>
<protein>
    <recommendedName>
        <fullName evidence="4">DUF4870 domain-containing protein</fullName>
    </recommendedName>
</protein>
<proteinExistence type="predicted"/>
<keyword evidence="1" id="KW-1133">Transmembrane helix</keyword>
<dbReference type="RefSeq" id="WP_121531834.1">
    <property type="nucleotide sequence ID" value="NZ_RCHE01000013.1"/>
</dbReference>
<reference evidence="2 3" key="1">
    <citation type="submission" date="2018-09" db="EMBL/GenBank/DDBJ databases">
        <title>The draft genome of Acinetobacter sp. strains.</title>
        <authorList>
            <person name="Qin J."/>
            <person name="Feng Y."/>
            <person name="Zong Z."/>
        </authorList>
    </citation>
    <scope>NUCLEOTIDE SEQUENCE [LARGE SCALE GENOMIC DNA]</scope>
    <source>
        <strain evidence="2 3">WCHAc060001</strain>
    </source>
</reference>
<evidence type="ECO:0000313" key="2">
    <source>
        <dbReference type="EMBL" id="RLL47225.1"/>
    </source>
</evidence>
<evidence type="ECO:0008006" key="4">
    <source>
        <dbReference type="Google" id="ProtNLM"/>
    </source>
</evidence>
<feature type="transmembrane region" description="Helical" evidence="1">
    <location>
        <begin position="78"/>
        <end position="100"/>
    </location>
</feature>
<name>A0ABX9U6P2_9GAMM</name>
<dbReference type="Proteomes" id="UP000273105">
    <property type="component" value="Unassembled WGS sequence"/>
</dbReference>
<feature type="transmembrane region" description="Helical" evidence="1">
    <location>
        <begin position="17"/>
        <end position="36"/>
    </location>
</feature>
<comment type="caution">
    <text evidence="2">The sequence shown here is derived from an EMBL/GenBank/DDBJ whole genome shotgun (WGS) entry which is preliminary data.</text>
</comment>
<keyword evidence="1" id="KW-0812">Transmembrane</keyword>